<feature type="transmembrane region" description="Helical" evidence="10">
    <location>
        <begin position="271"/>
        <end position="291"/>
    </location>
</feature>
<feature type="transmembrane region" description="Helical" evidence="10">
    <location>
        <begin position="151"/>
        <end position="171"/>
    </location>
</feature>
<feature type="transmembrane region" description="Helical" evidence="10">
    <location>
        <begin position="311"/>
        <end position="331"/>
    </location>
</feature>
<feature type="transmembrane region" description="Helical" evidence="10">
    <location>
        <begin position="72"/>
        <end position="97"/>
    </location>
</feature>
<evidence type="ECO:0000256" key="11">
    <source>
        <dbReference type="RuleBase" id="RU000537"/>
    </source>
</evidence>
<evidence type="ECO:0000256" key="7">
    <source>
        <dbReference type="ARBA" id="ARBA00023010"/>
    </source>
</evidence>
<evidence type="ECO:0000256" key="13">
    <source>
        <dbReference type="RuleBase" id="RU004349"/>
    </source>
</evidence>
<evidence type="ECO:0000256" key="1">
    <source>
        <dbReference type="ARBA" id="ARBA00004141"/>
    </source>
</evidence>
<feature type="transmembrane region" description="Helical" evidence="10">
    <location>
        <begin position="178"/>
        <end position="194"/>
    </location>
</feature>
<dbReference type="AlphaFoldDB" id="A0A538SN80"/>
<comment type="similarity">
    <text evidence="2 10 13">Belongs to the SecY/SEC61-alpha family.</text>
</comment>
<dbReference type="Gene3D" id="1.10.3370.10">
    <property type="entry name" value="SecY subunit domain"/>
    <property type="match status" value="1"/>
</dbReference>
<dbReference type="Pfam" id="PF00344">
    <property type="entry name" value="SecY"/>
    <property type="match status" value="1"/>
</dbReference>
<dbReference type="PROSITE" id="PS00755">
    <property type="entry name" value="SECY_1"/>
    <property type="match status" value="1"/>
</dbReference>
<dbReference type="PROSITE" id="PS00756">
    <property type="entry name" value="SECY_2"/>
    <property type="match status" value="1"/>
</dbReference>
<dbReference type="GO" id="GO:0065002">
    <property type="term" value="P:intracellular protein transmembrane transport"/>
    <property type="evidence" value="ECO:0007669"/>
    <property type="project" value="UniProtKB-UniRule"/>
</dbReference>
<keyword evidence="6 10" id="KW-1133">Transmembrane helix</keyword>
<dbReference type="HAMAP" id="MF_01465">
    <property type="entry name" value="SecY"/>
    <property type="match status" value="1"/>
</dbReference>
<evidence type="ECO:0000256" key="12">
    <source>
        <dbReference type="RuleBase" id="RU003484"/>
    </source>
</evidence>
<dbReference type="PANTHER" id="PTHR10906">
    <property type="entry name" value="SECY/SEC61-ALPHA FAMILY MEMBER"/>
    <property type="match status" value="1"/>
</dbReference>
<evidence type="ECO:0000256" key="10">
    <source>
        <dbReference type="HAMAP-Rule" id="MF_01465"/>
    </source>
</evidence>
<dbReference type="GO" id="GO:0005886">
    <property type="term" value="C:plasma membrane"/>
    <property type="evidence" value="ECO:0007669"/>
    <property type="project" value="UniProtKB-SubCell"/>
</dbReference>
<evidence type="ECO:0000313" key="15">
    <source>
        <dbReference type="Proteomes" id="UP000320184"/>
    </source>
</evidence>
<feature type="transmembrane region" description="Helical" evidence="10">
    <location>
        <begin position="214"/>
        <end position="238"/>
    </location>
</feature>
<evidence type="ECO:0000256" key="3">
    <source>
        <dbReference type="ARBA" id="ARBA00022448"/>
    </source>
</evidence>
<keyword evidence="5 10" id="KW-0653">Protein transport</keyword>
<keyword evidence="10" id="KW-1003">Cell membrane</keyword>
<dbReference type="EMBL" id="VBOT01000028">
    <property type="protein sequence ID" value="TMQ52817.1"/>
    <property type="molecule type" value="Genomic_DNA"/>
</dbReference>
<name>A0A538SN80_UNCEI</name>
<dbReference type="PIRSF" id="PIRSF004557">
    <property type="entry name" value="SecY"/>
    <property type="match status" value="1"/>
</dbReference>
<reference evidence="14 15" key="1">
    <citation type="journal article" date="2019" name="Nat. Microbiol.">
        <title>Mediterranean grassland soil C-N compound turnover is dependent on rainfall and depth, and is mediated by genomically divergent microorganisms.</title>
        <authorList>
            <person name="Diamond S."/>
            <person name="Andeer P.F."/>
            <person name="Li Z."/>
            <person name="Crits-Christoph A."/>
            <person name="Burstein D."/>
            <person name="Anantharaman K."/>
            <person name="Lane K.R."/>
            <person name="Thomas B.C."/>
            <person name="Pan C."/>
            <person name="Northen T.R."/>
            <person name="Banfield J.F."/>
        </authorList>
    </citation>
    <scope>NUCLEOTIDE SEQUENCE [LARGE SCALE GENOMIC DNA]</scope>
    <source>
        <strain evidence="14">WS_3</strain>
    </source>
</reference>
<feature type="transmembrane region" description="Helical" evidence="10">
    <location>
        <begin position="117"/>
        <end position="139"/>
    </location>
</feature>
<dbReference type="PRINTS" id="PR00303">
    <property type="entry name" value="SECYTRNLCASE"/>
</dbReference>
<comment type="caution">
    <text evidence="14">The sequence shown here is derived from an EMBL/GenBank/DDBJ whole genome shotgun (WGS) entry which is preliminary data.</text>
</comment>
<dbReference type="SUPFAM" id="SSF103491">
    <property type="entry name" value="Preprotein translocase SecY subunit"/>
    <property type="match status" value="1"/>
</dbReference>
<dbReference type="NCBIfam" id="TIGR00967">
    <property type="entry name" value="3a0501s007"/>
    <property type="match status" value="1"/>
</dbReference>
<comment type="subcellular location">
    <subcellularLocation>
        <location evidence="10">Cell membrane</location>
        <topology evidence="10">Multi-pass membrane protein</topology>
    </subcellularLocation>
    <subcellularLocation>
        <location evidence="1 12">Membrane</location>
        <topology evidence="1 12">Multi-pass membrane protein</topology>
    </subcellularLocation>
</comment>
<feature type="transmembrane region" description="Helical" evidence="10">
    <location>
        <begin position="363"/>
        <end position="387"/>
    </location>
</feature>
<protein>
    <recommendedName>
        <fullName evidence="9 10">Protein translocase subunit SecY</fullName>
    </recommendedName>
</protein>
<evidence type="ECO:0000256" key="2">
    <source>
        <dbReference type="ARBA" id="ARBA00005751"/>
    </source>
</evidence>
<gene>
    <name evidence="10 14" type="primary">secY</name>
    <name evidence="14" type="ORF">E6K73_02200</name>
</gene>
<proteinExistence type="inferred from homology"/>
<sequence>MLDKLRNIFQIPELRRRLGWTALMFAVYRLGEHVPTPGVNAKALAGAFESQRGTLFGLYDLFVGGAFSRATIFALGIMPYISSSIILQLLGAVVPYFEKLRKEGEEGQKKLTQLTRYGTVFISIIQSFAYSVFLVNMGASRGLSVVPDPGFLFTFSTIITQTTGTIFVMWLGEKITEIGIGNGISLIIFLNILGRAPNAVFAAVDSFRGGTLSLFTALFVLTLMVLVIAAVVLMTQAVRKIPVQYAKRIVGRRMYGGSNTHIPLRVNTAGVIPIIFASSVMILPTTVAGFMPPGSPLAGLSQWFSPMGFLYNFFYGLIIVFFTYFYTAVVLNPNDLAENMRKYGGFVPGIRPGRKTAEYIDRVLSRITLPGAIFLALIAVLPDLIIARTGLPFLGFGGTSVLIVVGVALDTLQQIESHLLMRHYEGFVKRGRIRGRQRM</sequence>
<dbReference type="InterPro" id="IPR026593">
    <property type="entry name" value="SecY"/>
</dbReference>
<comment type="subunit">
    <text evidence="10">Component of the Sec protein translocase complex. Heterotrimer consisting of SecY, SecE and SecG subunits. The heterotrimers can form oligomers, although 1 heterotrimer is thought to be able to translocate proteins. Interacts with the ribosome. Interacts with SecDF, and other proteins may be involved. Interacts with SecA.</text>
</comment>
<dbReference type="InterPro" id="IPR023201">
    <property type="entry name" value="SecY_dom_sf"/>
</dbReference>
<keyword evidence="3 10" id="KW-0813">Transport</keyword>
<dbReference type="GO" id="GO:0043952">
    <property type="term" value="P:protein transport by the Sec complex"/>
    <property type="evidence" value="ECO:0007669"/>
    <property type="project" value="UniProtKB-UniRule"/>
</dbReference>
<dbReference type="FunFam" id="1.10.3370.10:FF:000001">
    <property type="entry name" value="Preprotein translocase subunit SecY"/>
    <property type="match status" value="1"/>
</dbReference>
<evidence type="ECO:0000313" key="14">
    <source>
        <dbReference type="EMBL" id="TMQ52817.1"/>
    </source>
</evidence>
<evidence type="ECO:0000256" key="6">
    <source>
        <dbReference type="ARBA" id="ARBA00022989"/>
    </source>
</evidence>
<evidence type="ECO:0000256" key="9">
    <source>
        <dbReference type="ARBA" id="ARBA00039733"/>
    </source>
</evidence>
<evidence type="ECO:0000256" key="4">
    <source>
        <dbReference type="ARBA" id="ARBA00022692"/>
    </source>
</evidence>
<comment type="function">
    <text evidence="10 11">The central subunit of the protein translocation channel SecYEG. Consists of two halves formed by TMs 1-5 and 6-10. These two domains form a lateral gate at the front which open onto the bilayer between TMs 2 and 7, and are clamped together by SecE at the back. The channel is closed by both a pore ring composed of hydrophobic SecY resides and a short helix (helix 2A) on the extracellular side of the membrane which forms a plug. The plug probably moves laterally to allow the channel to open. The ring and the pore may move independently.</text>
</comment>
<keyword evidence="7 10" id="KW-0811">Translocation</keyword>
<dbReference type="Proteomes" id="UP000320184">
    <property type="component" value="Unassembled WGS sequence"/>
</dbReference>
<dbReference type="GO" id="GO:0006605">
    <property type="term" value="P:protein targeting"/>
    <property type="evidence" value="ECO:0007669"/>
    <property type="project" value="UniProtKB-UniRule"/>
</dbReference>
<dbReference type="InterPro" id="IPR002208">
    <property type="entry name" value="SecY/SEC61-alpha"/>
</dbReference>
<comment type="caution">
    <text evidence="10">Lacks conserved residue(s) required for the propagation of feature annotation.</text>
</comment>
<keyword evidence="8 10" id="KW-0472">Membrane</keyword>
<organism evidence="14 15">
    <name type="scientific">Eiseniibacteriota bacterium</name>
    <dbReference type="NCBI Taxonomy" id="2212470"/>
    <lineage>
        <taxon>Bacteria</taxon>
        <taxon>Candidatus Eiseniibacteriota</taxon>
    </lineage>
</organism>
<feature type="transmembrane region" description="Helical" evidence="10">
    <location>
        <begin position="393"/>
        <end position="412"/>
    </location>
</feature>
<dbReference type="InterPro" id="IPR030659">
    <property type="entry name" value="SecY_CS"/>
</dbReference>
<accession>A0A538SN80</accession>
<evidence type="ECO:0000256" key="8">
    <source>
        <dbReference type="ARBA" id="ARBA00023136"/>
    </source>
</evidence>
<keyword evidence="4 10" id="KW-0812">Transmembrane</keyword>
<evidence type="ECO:0000256" key="5">
    <source>
        <dbReference type="ARBA" id="ARBA00022927"/>
    </source>
</evidence>